<dbReference type="OrthoDB" id="7554880at2759"/>
<evidence type="ECO:0000259" key="2">
    <source>
        <dbReference type="Pfam" id="PF10545"/>
    </source>
</evidence>
<keyword evidence="4" id="KW-1185">Reference proteome</keyword>
<feature type="domain" description="MADF" evidence="2">
    <location>
        <begin position="40"/>
        <end position="88"/>
    </location>
</feature>
<dbReference type="Proteomes" id="UP000053097">
    <property type="component" value="Unassembled WGS sequence"/>
</dbReference>
<organism evidence="3 4">
    <name type="scientific">Ooceraea biroi</name>
    <name type="common">Clonal raider ant</name>
    <name type="synonym">Cerapachys biroi</name>
    <dbReference type="NCBI Taxonomy" id="2015173"/>
    <lineage>
        <taxon>Eukaryota</taxon>
        <taxon>Metazoa</taxon>
        <taxon>Ecdysozoa</taxon>
        <taxon>Arthropoda</taxon>
        <taxon>Hexapoda</taxon>
        <taxon>Insecta</taxon>
        <taxon>Pterygota</taxon>
        <taxon>Neoptera</taxon>
        <taxon>Endopterygota</taxon>
        <taxon>Hymenoptera</taxon>
        <taxon>Apocrita</taxon>
        <taxon>Aculeata</taxon>
        <taxon>Formicoidea</taxon>
        <taxon>Formicidae</taxon>
        <taxon>Dorylinae</taxon>
        <taxon>Ooceraea</taxon>
    </lineage>
</organism>
<evidence type="ECO:0000256" key="1">
    <source>
        <dbReference type="SAM" id="MobiDB-lite"/>
    </source>
</evidence>
<name>A0A026W0W6_OOCBI</name>
<reference evidence="3 4" key="1">
    <citation type="journal article" date="2014" name="Curr. Biol.">
        <title>The genome of the clonal raider ant Cerapachys biroi.</title>
        <authorList>
            <person name="Oxley P.R."/>
            <person name="Ji L."/>
            <person name="Fetter-Pruneda I."/>
            <person name="McKenzie S.K."/>
            <person name="Li C."/>
            <person name="Hu H."/>
            <person name="Zhang G."/>
            <person name="Kronauer D.J."/>
        </authorList>
    </citation>
    <scope>NUCLEOTIDE SEQUENCE [LARGE SCALE GENOMIC DNA]</scope>
</reference>
<evidence type="ECO:0000313" key="4">
    <source>
        <dbReference type="Proteomes" id="UP000053097"/>
    </source>
</evidence>
<feature type="region of interest" description="Disordered" evidence="1">
    <location>
        <begin position="1"/>
        <end position="20"/>
    </location>
</feature>
<feature type="non-terminal residue" evidence="3">
    <location>
        <position position="1"/>
    </location>
</feature>
<feature type="compositionally biased region" description="Low complexity" evidence="1">
    <location>
        <begin position="8"/>
        <end position="18"/>
    </location>
</feature>
<dbReference type="InterPro" id="IPR006578">
    <property type="entry name" value="MADF-dom"/>
</dbReference>
<accession>A0A026W0W6</accession>
<dbReference type="AlphaFoldDB" id="A0A026W0W6"/>
<gene>
    <name evidence="3" type="ORF">X777_12226</name>
</gene>
<sequence>IPNEQVGSIISNENSSNEVPTTTLESIYDYEDKVQEDLDLIALVEGNPKLYAKRKAGYRNTQEKDMAWITIGKAMKYAISGKTQMRNIAESVWSRKARNNGAYETARIVSACIRYEKKEEDRS</sequence>
<evidence type="ECO:0000313" key="3">
    <source>
        <dbReference type="EMBL" id="EZA49712.1"/>
    </source>
</evidence>
<feature type="non-terminal residue" evidence="3">
    <location>
        <position position="123"/>
    </location>
</feature>
<proteinExistence type="predicted"/>
<dbReference type="EMBL" id="KK107501">
    <property type="protein sequence ID" value="EZA49712.1"/>
    <property type="molecule type" value="Genomic_DNA"/>
</dbReference>
<dbReference type="Pfam" id="PF10545">
    <property type="entry name" value="MADF_DNA_bdg"/>
    <property type="match status" value="1"/>
</dbReference>
<protein>
    <recommendedName>
        <fullName evidence="2">MADF domain-containing protein</fullName>
    </recommendedName>
</protein>